<accession>A0AAW0XV76</accession>
<dbReference type="GO" id="GO:0005576">
    <property type="term" value="C:extracellular region"/>
    <property type="evidence" value="ECO:0007669"/>
    <property type="project" value="InterPro"/>
</dbReference>
<dbReference type="EMBL" id="JARKIK010000012">
    <property type="protein sequence ID" value="KAK8748307.1"/>
    <property type="molecule type" value="Genomic_DNA"/>
</dbReference>
<dbReference type="Proteomes" id="UP001445076">
    <property type="component" value="Unassembled WGS sequence"/>
</dbReference>
<dbReference type="Gene3D" id="2.170.140.10">
    <property type="entry name" value="Chitin binding domain"/>
    <property type="match status" value="1"/>
</dbReference>
<keyword evidence="9" id="KW-1185">Reference proteome</keyword>
<dbReference type="InterPro" id="IPR051940">
    <property type="entry name" value="Chitin_bind-dev_reg"/>
</dbReference>
<dbReference type="InterPro" id="IPR036508">
    <property type="entry name" value="Chitin-bd_dom_sf"/>
</dbReference>
<evidence type="ECO:0000256" key="4">
    <source>
        <dbReference type="ARBA" id="ARBA00023157"/>
    </source>
</evidence>
<gene>
    <name evidence="8" type="ORF">OTU49_016064</name>
</gene>
<dbReference type="GO" id="GO:0008061">
    <property type="term" value="F:chitin binding"/>
    <property type="evidence" value="ECO:0007669"/>
    <property type="project" value="UniProtKB-KW"/>
</dbReference>
<keyword evidence="3" id="KW-0677">Repeat</keyword>
<evidence type="ECO:0000256" key="3">
    <source>
        <dbReference type="ARBA" id="ARBA00022737"/>
    </source>
</evidence>
<dbReference type="Pfam" id="PF01607">
    <property type="entry name" value="CBM_14"/>
    <property type="match status" value="1"/>
</dbReference>
<dbReference type="PANTHER" id="PTHR23301:SF0">
    <property type="entry name" value="CHITIN-BINDING TYPE-2 DOMAIN-CONTAINING PROTEIN-RELATED"/>
    <property type="match status" value="1"/>
</dbReference>
<feature type="signal peptide" evidence="6">
    <location>
        <begin position="1"/>
        <end position="21"/>
    </location>
</feature>
<organism evidence="8 9">
    <name type="scientific">Cherax quadricarinatus</name>
    <name type="common">Australian red claw crayfish</name>
    <dbReference type="NCBI Taxonomy" id="27406"/>
    <lineage>
        <taxon>Eukaryota</taxon>
        <taxon>Metazoa</taxon>
        <taxon>Ecdysozoa</taxon>
        <taxon>Arthropoda</taxon>
        <taxon>Crustacea</taxon>
        <taxon>Multicrustacea</taxon>
        <taxon>Malacostraca</taxon>
        <taxon>Eumalacostraca</taxon>
        <taxon>Eucarida</taxon>
        <taxon>Decapoda</taxon>
        <taxon>Pleocyemata</taxon>
        <taxon>Astacidea</taxon>
        <taxon>Parastacoidea</taxon>
        <taxon>Parastacidae</taxon>
        <taxon>Cherax</taxon>
    </lineage>
</organism>
<keyword evidence="4" id="KW-1015">Disulfide bond</keyword>
<evidence type="ECO:0000313" key="9">
    <source>
        <dbReference type="Proteomes" id="UP001445076"/>
    </source>
</evidence>
<dbReference type="SUPFAM" id="SSF57625">
    <property type="entry name" value="Invertebrate chitin-binding proteins"/>
    <property type="match status" value="1"/>
</dbReference>
<feature type="domain" description="Chitin-binding type-2" evidence="7">
    <location>
        <begin position="32"/>
        <end position="90"/>
    </location>
</feature>
<dbReference type="PROSITE" id="PS50940">
    <property type="entry name" value="CHIT_BIND_II"/>
    <property type="match status" value="1"/>
</dbReference>
<sequence length="99" mass="10936">KSLAVWVSVLCWLVAVITTNGQDEVECPQEISDLCPGNTDYPVYFPYPDDCGAFCECSGTTAFYLHCKPGLFFNENLNVCDWPQNVDCGTRPTVSSIES</sequence>
<evidence type="ECO:0000256" key="1">
    <source>
        <dbReference type="ARBA" id="ARBA00022669"/>
    </source>
</evidence>
<dbReference type="AlphaFoldDB" id="A0AAW0XV76"/>
<evidence type="ECO:0000256" key="5">
    <source>
        <dbReference type="ARBA" id="ARBA00023180"/>
    </source>
</evidence>
<keyword evidence="1" id="KW-0147">Chitin-binding</keyword>
<feature type="non-terminal residue" evidence="8">
    <location>
        <position position="1"/>
    </location>
</feature>
<keyword evidence="2 6" id="KW-0732">Signal</keyword>
<dbReference type="InterPro" id="IPR002557">
    <property type="entry name" value="Chitin-bd_dom"/>
</dbReference>
<protein>
    <recommendedName>
        <fullName evidence="7">Chitin-binding type-2 domain-containing protein</fullName>
    </recommendedName>
</protein>
<feature type="chain" id="PRO_5043754756" description="Chitin-binding type-2 domain-containing protein" evidence="6">
    <location>
        <begin position="22"/>
        <end position="99"/>
    </location>
</feature>
<proteinExistence type="predicted"/>
<dbReference type="PANTHER" id="PTHR23301">
    <property type="entry name" value="CHITIN BINDING PERITROPHIN-A"/>
    <property type="match status" value="1"/>
</dbReference>
<comment type="caution">
    <text evidence="8">The sequence shown here is derived from an EMBL/GenBank/DDBJ whole genome shotgun (WGS) entry which is preliminary data.</text>
</comment>
<evidence type="ECO:0000256" key="6">
    <source>
        <dbReference type="SAM" id="SignalP"/>
    </source>
</evidence>
<keyword evidence="5" id="KW-0325">Glycoprotein</keyword>
<dbReference type="SMART" id="SM00494">
    <property type="entry name" value="ChtBD2"/>
    <property type="match status" value="1"/>
</dbReference>
<reference evidence="8 9" key="1">
    <citation type="journal article" date="2024" name="BMC Genomics">
        <title>Genome assembly of redclaw crayfish (Cherax quadricarinatus) provides insights into its immune adaptation and hypoxia tolerance.</title>
        <authorList>
            <person name="Liu Z."/>
            <person name="Zheng J."/>
            <person name="Li H."/>
            <person name="Fang K."/>
            <person name="Wang S."/>
            <person name="He J."/>
            <person name="Zhou D."/>
            <person name="Weng S."/>
            <person name="Chi M."/>
            <person name="Gu Z."/>
            <person name="He J."/>
            <person name="Li F."/>
            <person name="Wang M."/>
        </authorList>
    </citation>
    <scope>NUCLEOTIDE SEQUENCE [LARGE SCALE GENOMIC DNA]</scope>
    <source>
        <strain evidence="8">ZL_2023a</strain>
    </source>
</reference>
<evidence type="ECO:0000313" key="8">
    <source>
        <dbReference type="EMBL" id="KAK8748307.1"/>
    </source>
</evidence>
<name>A0AAW0XV76_CHEQU</name>
<evidence type="ECO:0000259" key="7">
    <source>
        <dbReference type="PROSITE" id="PS50940"/>
    </source>
</evidence>
<evidence type="ECO:0000256" key="2">
    <source>
        <dbReference type="ARBA" id="ARBA00022729"/>
    </source>
</evidence>